<organism evidence="1 2">
    <name type="scientific">Paractinoplanes atraurantiacus</name>
    <dbReference type="NCBI Taxonomy" id="1036182"/>
    <lineage>
        <taxon>Bacteria</taxon>
        <taxon>Bacillati</taxon>
        <taxon>Actinomycetota</taxon>
        <taxon>Actinomycetes</taxon>
        <taxon>Micromonosporales</taxon>
        <taxon>Micromonosporaceae</taxon>
        <taxon>Paractinoplanes</taxon>
    </lineage>
</organism>
<dbReference type="RefSeq" id="WP_179855633.1">
    <property type="nucleotide sequence ID" value="NZ_OBDY01000037.1"/>
</dbReference>
<name>A0A285KFP7_9ACTN</name>
<sequence length="46" mass="5066">MHGEARIPVADHVRGILYAGPDLSRVVDPLPPLEYLRTEIGGCPQR</sequence>
<accession>A0A285KFP7</accession>
<keyword evidence="2" id="KW-1185">Reference proteome</keyword>
<dbReference type="Proteomes" id="UP000219612">
    <property type="component" value="Unassembled WGS sequence"/>
</dbReference>
<dbReference type="EMBL" id="OBDY01000037">
    <property type="protein sequence ID" value="SNY70256.1"/>
    <property type="molecule type" value="Genomic_DNA"/>
</dbReference>
<gene>
    <name evidence="1" type="ORF">SAMN05421748_13748</name>
</gene>
<dbReference type="AlphaFoldDB" id="A0A285KFP7"/>
<evidence type="ECO:0000313" key="2">
    <source>
        <dbReference type="Proteomes" id="UP000219612"/>
    </source>
</evidence>
<protein>
    <submittedName>
        <fullName evidence="1">Uncharacterized protein</fullName>
    </submittedName>
</protein>
<evidence type="ECO:0000313" key="1">
    <source>
        <dbReference type="EMBL" id="SNY70256.1"/>
    </source>
</evidence>
<proteinExistence type="predicted"/>
<reference evidence="1 2" key="1">
    <citation type="submission" date="2017-09" db="EMBL/GenBank/DDBJ databases">
        <authorList>
            <person name="Ehlers B."/>
            <person name="Leendertz F.H."/>
        </authorList>
    </citation>
    <scope>NUCLEOTIDE SEQUENCE [LARGE SCALE GENOMIC DNA]</scope>
    <source>
        <strain evidence="1 2">CGMCC 4.6857</strain>
    </source>
</reference>